<evidence type="ECO:0000259" key="2">
    <source>
        <dbReference type="Pfam" id="PF02538"/>
    </source>
</evidence>
<dbReference type="EMBL" id="WBMS02000003">
    <property type="protein sequence ID" value="MVZ99770.1"/>
    <property type="molecule type" value="Genomic_DNA"/>
</dbReference>
<evidence type="ECO:0000256" key="1">
    <source>
        <dbReference type="SAM" id="MobiDB-lite"/>
    </source>
</evidence>
<proteinExistence type="predicted"/>
<dbReference type="GO" id="GO:0005829">
    <property type="term" value="C:cytosol"/>
    <property type="evidence" value="ECO:0007669"/>
    <property type="project" value="TreeGrafter"/>
</dbReference>
<dbReference type="Pfam" id="PF02538">
    <property type="entry name" value="Hydantoinase_B"/>
    <property type="match status" value="1"/>
</dbReference>
<accession>A0A6I4M7R5</accession>
<gene>
    <name evidence="3" type="ORF">F8568_005140</name>
</gene>
<evidence type="ECO:0000313" key="4">
    <source>
        <dbReference type="Proteomes" id="UP000462055"/>
    </source>
</evidence>
<evidence type="ECO:0000313" key="3">
    <source>
        <dbReference type="EMBL" id="MVZ99770.1"/>
    </source>
</evidence>
<dbReference type="GO" id="GO:0006749">
    <property type="term" value="P:glutathione metabolic process"/>
    <property type="evidence" value="ECO:0007669"/>
    <property type="project" value="TreeGrafter"/>
</dbReference>
<protein>
    <submittedName>
        <fullName evidence="3">Hydantoinase B/oxoprolinase family protein</fullName>
    </submittedName>
</protein>
<dbReference type="InterPro" id="IPR045079">
    <property type="entry name" value="Oxoprolinase-like"/>
</dbReference>
<feature type="region of interest" description="Disordered" evidence="1">
    <location>
        <begin position="520"/>
        <end position="559"/>
    </location>
</feature>
<organism evidence="3 4">
    <name type="scientific">Actinomadura physcomitrii</name>
    <dbReference type="NCBI Taxonomy" id="2650748"/>
    <lineage>
        <taxon>Bacteria</taxon>
        <taxon>Bacillati</taxon>
        <taxon>Actinomycetota</taxon>
        <taxon>Actinomycetes</taxon>
        <taxon>Streptosporangiales</taxon>
        <taxon>Thermomonosporaceae</taxon>
        <taxon>Actinomadura</taxon>
    </lineage>
</organism>
<dbReference type="RefSeq" id="WP_151591891.1">
    <property type="nucleotide sequence ID" value="NZ_WBMS02000003.1"/>
</dbReference>
<name>A0A6I4M7R5_9ACTN</name>
<dbReference type="PANTHER" id="PTHR11365">
    <property type="entry name" value="5-OXOPROLINASE RELATED"/>
    <property type="match status" value="1"/>
</dbReference>
<comment type="caution">
    <text evidence="3">The sequence shown here is derived from an EMBL/GenBank/DDBJ whole genome shotgun (WGS) entry which is preliminary data.</text>
</comment>
<reference evidence="3" key="1">
    <citation type="submission" date="2019-12" db="EMBL/GenBank/DDBJ databases">
        <title>Actinomadura physcomitrii sp. nov., a novel actinomycete isolated from moss [Physcomitrium sphaericum (Ludw) Fuernr].</title>
        <authorList>
            <person name="Zhuang X."/>
        </authorList>
    </citation>
    <scope>NUCLEOTIDE SEQUENCE [LARGE SCALE GENOMIC DNA]</scope>
    <source>
        <strain evidence="3">LD22</strain>
    </source>
</reference>
<dbReference type="AlphaFoldDB" id="A0A6I4M7R5"/>
<dbReference type="InterPro" id="IPR003692">
    <property type="entry name" value="Hydantoinase_B"/>
</dbReference>
<feature type="compositionally biased region" description="Basic and acidic residues" evidence="1">
    <location>
        <begin position="544"/>
        <end position="559"/>
    </location>
</feature>
<dbReference type="Proteomes" id="UP000462055">
    <property type="component" value="Unassembled WGS sequence"/>
</dbReference>
<dbReference type="GO" id="GO:0017168">
    <property type="term" value="F:5-oxoprolinase (ATP-hydrolyzing) activity"/>
    <property type="evidence" value="ECO:0007669"/>
    <property type="project" value="TreeGrafter"/>
</dbReference>
<feature type="domain" description="Hydantoinase B/oxoprolinase" evidence="2">
    <location>
        <begin position="13"/>
        <end position="523"/>
    </location>
</feature>
<keyword evidence="4" id="KW-1185">Reference proteome</keyword>
<dbReference type="PANTHER" id="PTHR11365:SF23">
    <property type="entry name" value="HYPOTHETICAL 5-OXOPROLINASE (EUROFUNG)-RELATED"/>
    <property type="match status" value="1"/>
</dbReference>
<sequence length="559" mass="59088">MTSSLPPKRALAPVTLEIWWSRLAAFADEAATTLLRTAFSTIIRESNDYTVVIMNRAGETVAECRAGIPAFAALMTPLTRELLRRYPADTWREGDRVITNDPWIGIGHLPDLAMVAPVFHRGELVGFTGTAAHLPDIGGAPSMGRTELIAEGLLVPPMRLYRGGALNEEVRSLLMANVRLQEQVWGDIQAQVAANETCRRRLLEFLDDIGADDLEELGSAIHEVTDAALRRSIAELPDGAYTSTVEADGVPGRPTTIQCRVTIAGDRIEVDYTGTSPQVPYAINCTLPYTRAYTMNPLKLLLGAGARGNHGSYRALTVTAPEGSILNPRFPAPVLARHLTGHLLSSAVYQALAPVLPERVIADSGGAPAFRVQFAGTGRDGAPFRLVLFASAGMGASAHADGLSTTAFPTNSGGGSIEALEAASPLLFTRKEYRADSGGAGTHRGGLGQLISVRNTTGRPWQAALLGDREHHPPRGLLGGSPALGTAAAVDGEPVSSVKSVVQLAPDATVDLLFAGGAGFGPPDQRDPDAVATDVALGYLTPEAAERDYPGHAPERNTQ</sequence>